<dbReference type="SUPFAM" id="SSF50494">
    <property type="entry name" value="Trypsin-like serine proteases"/>
    <property type="match status" value="2"/>
</dbReference>
<reference evidence="3" key="2">
    <citation type="submission" date="2018-07" db="EMBL/GenBank/DDBJ databases">
        <authorList>
            <person name="Quirk P.G."/>
            <person name="Krulwich T.A."/>
        </authorList>
    </citation>
    <scope>NUCLEOTIDE SEQUENCE</scope>
</reference>
<proteinExistence type="predicted"/>
<dbReference type="GO" id="GO:0006508">
    <property type="term" value="P:proteolysis"/>
    <property type="evidence" value="ECO:0007669"/>
    <property type="project" value="TreeGrafter"/>
</dbReference>
<dbReference type="EMBL" id="UFQT01003222">
    <property type="protein sequence ID" value="SSX34760.1"/>
    <property type="molecule type" value="Genomic_DNA"/>
</dbReference>
<organism evidence="2">
    <name type="scientific">Culicoides sonorensis</name>
    <name type="common">Biting midge</name>
    <dbReference type="NCBI Taxonomy" id="179676"/>
    <lineage>
        <taxon>Eukaryota</taxon>
        <taxon>Metazoa</taxon>
        <taxon>Ecdysozoa</taxon>
        <taxon>Arthropoda</taxon>
        <taxon>Hexapoda</taxon>
        <taxon>Insecta</taxon>
        <taxon>Pterygota</taxon>
        <taxon>Neoptera</taxon>
        <taxon>Endopterygota</taxon>
        <taxon>Diptera</taxon>
        <taxon>Nematocera</taxon>
        <taxon>Chironomoidea</taxon>
        <taxon>Ceratopogonidae</taxon>
        <taxon>Ceratopogoninae</taxon>
        <taxon>Culicoides</taxon>
        <taxon>Monoculicoides</taxon>
    </lineage>
</organism>
<dbReference type="EMBL" id="UFQS01003222">
    <property type="protein sequence ID" value="SSX15390.1"/>
    <property type="molecule type" value="Genomic_DNA"/>
</dbReference>
<evidence type="ECO:0000313" key="2">
    <source>
        <dbReference type="EMBL" id="SSX15390.1"/>
    </source>
</evidence>
<evidence type="ECO:0000256" key="1">
    <source>
        <dbReference type="ARBA" id="ARBA00023157"/>
    </source>
</evidence>
<sequence>MKLTYNQPCKIYKQIHESPDALLCVISTDTNRTQGPCNGDSGAPMFLRGTNMIVGVEIFARKNETHPCLTRENFYGTNVFFYRNWIERTMKLIDIYAGRTDVYQFPQLQYSHKIIIHENFHYYENTIIPVNDIAIIKTFYPFTETSTVKVAKLPEYQTGWGLF</sequence>
<protein>
    <submittedName>
        <fullName evidence="2">CSON008539 protein</fullName>
    </submittedName>
</protein>
<dbReference type="AlphaFoldDB" id="A0A336LCM3"/>
<name>A0A336LCM3_CULSO</name>
<accession>A0A336LCM3</accession>
<evidence type="ECO:0000313" key="3">
    <source>
        <dbReference type="EMBL" id="SSX34760.1"/>
    </source>
</evidence>
<dbReference type="Gene3D" id="2.40.10.10">
    <property type="entry name" value="Trypsin-like serine proteases"/>
    <property type="match status" value="2"/>
</dbReference>
<dbReference type="InterPro" id="IPR043504">
    <property type="entry name" value="Peptidase_S1_PA_chymotrypsin"/>
</dbReference>
<dbReference type="PANTHER" id="PTHR24250">
    <property type="entry name" value="CHYMOTRYPSIN-RELATED"/>
    <property type="match status" value="1"/>
</dbReference>
<dbReference type="GO" id="GO:0004252">
    <property type="term" value="F:serine-type endopeptidase activity"/>
    <property type="evidence" value="ECO:0007669"/>
    <property type="project" value="TreeGrafter"/>
</dbReference>
<reference evidence="2" key="1">
    <citation type="submission" date="2018-04" db="EMBL/GenBank/DDBJ databases">
        <authorList>
            <person name="Go L.Y."/>
            <person name="Mitchell J.A."/>
        </authorList>
    </citation>
    <scope>NUCLEOTIDE SEQUENCE</scope>
    <source>
        <tissue evidence="2">Whole organism</tissue>
    </source>
</reference>
<dbReference type="InterPro" id="IPR009003">
    <property type="entry name" value="Peptidase_S1_PA"/>
</dbReference>
<gene>
    <name evidence="2" type="primary">CSON008539</name>
</gene>
<dbReference type="VEuPathDB" id="VectorBase:CSON008539"/>
<keyword evidence="1" id="KW-1015">Disulfide bond</keyword>